<evidence type="ECO:0000313" key="3">
    <source>
        <dbReference type="Proteomes" id="UP000683360"/>
    </source>
</evidence>
<name>A0A8S3T2U9_MYTED</name>
<feature type="compositionally biased region" description="Acidic residues" evidence="1">
    <location>
        <begin position="242"/>
        <end position="258"/>
    </location>
</feature>
<organism evidence="2 3">
    <name type="scientific">Mytilus edulis</name>
    <name type="common">Blue mussel</name>
    <dbReference type="NCBI Taxonomy" id="6550"/>
    <lineage>
        <taxon>Eukaryota</taxon>
        <taxon>Metazoa</taxon>
        <taxon>Spiralia</taxon>
        <taxon>Lophotrochozoa</taxon>
        <taxon>Mollusca</taxon>
        <taxon>Bivalvia</taxon>
        <taxon>Autobranchia</taxon>
        <taxon>Pteriomorphia</taxon>
        <taxon>Mytilida</taxon>
        <taxon>Mytiloidea</taxon>
        <taxon>Mytilidae</taxon>
        <taxon>Mytilinae</taxon>
        <taxon>Mytilus</taxon>
    </lineage>
</organism>
<proteinExistence type="predicted"/>
<protein>
    <submittedName>
        <fullName evidence="2">Uncharacterized protein</fullName>
    </submittedName>
</protein>
<gene>
    <name evidence="2" type="ORF">MEDL_36535</name>
</gene>
<evidence type="ECO:0000313" key="2">
    <source>
        <dbReference type="EMBL" id="CAG2223259.1"/>
    </source>
</evidence>
<reference evidence="2" key="1">
    <citation type="submission" date="2021-03" db="EMBL/GenBank/DDBJ databases">
        <authorList>
            <person name="Bekaert M."/>
        </authorList>
    </citation>
    <scope>NUCLEOTIDE SEQUENCE</scope>
</reference>
<keyword evidence="3" id="KW-1185">Reference proteome</keyword>
<sequence length="258" mass="28874">MSHPRSSTQKGKDSCSYPSSCSLFSKDKVAETIRSVRKEAVSSPTYVGSVLPYGYGCVRKQEKVVFPDGTVYSLTASWVADPTLAMLQEAGLQTSPEKAKVSDKEVNTPQFYNAWSIGEKTHTIPNGSKQLLKLINKAEPLRKEKTYETKIREEVETVLVINSDDDDVKMKQEPEEVKLKAESCICVSDSESHVSFTDQRLKLLNKSQHVNGSEDITSVELHSILTEIRNLEQSPIEKNEANDDSDFEIGNDVENYFD</sequence>
<evidence type="ECO:0000256" key="1">
    <source>
        <dbReference type="SAM" id="MobiDB-lite"/>
    </source>
</evidence>
<dbReference type="Proteomes" id="UP000683360">
    <property type="component" value="Unassembled WGS sequence"/>
</dbReference>
<dbReference type="EMBL" id="CAJPWZ010001778">
    <property type="protein sequence ID" value="CAG2223259.1"/>
    <property type="molecule type" value="Genomic_DNA"/>
</dbReference>
<dbReference type="AlphaFoldDB" id="A0A8S3T2U9"/>
<feature type="region of interest" description="Disordered" evidence="1">
    <location>
        <begin position="235"/>
        <end position="258"/>
    </location>
</feature>
<accession>A0A8S3T2U9</accession>
<comment type="caution">
    <text evidence="2">The sequence shown here is derived from an EMBL/GenBank/DDBJ whole genome shotgun (WGS) entry which is preliminary data.</text>
</comment>
<dbReference type="OrthoDB" id="6188127at2759"/>